<proteinExistence type="predicted"/>
<protein>
    <submittedName>
        <fullName evidence="1">Uncharacterized protein</fullName>
    </submittedName>
</protein>
<evidence type="ECO:0000313" key="2">
    <source>
        <dbReference type="Proteomes" id="UP000324800"/>
    </source>
</evidence>
<organism evidence="1 2">
    <name type="scientific">Streblomastix strix</name>
    <dbReference type="NCBI Taxonomy" id="222440"/>
    <lineage>
        <taxon>Eukaryota</taxon>
        <taxon>Metamonada</taxon>
        <taxon>Preaxostyla</taxon>
        <taxon>Oxymonadida</taxon>
        <taxon>Streblomastigidae</taxon>
        <taxon>Streblomastix</taxon>
    </lineage>
</organism>
<dbReference type="AlphaFoldDB" id="A0A5J4VE38"/>
<accession>A0A5J4VE38</accession>
<sequence length="101" mass="12056">MMRLIQIGYATFWNNQLDVIPDDANDDGVDIFTIPTEKAIKDAKLRRDEKRVKEWRQYEEDIAKIKARKKPTFNEGKKLENTRLASYEFQNDLDDYIIEEQ</sequence>
<dbReference type="Proteomes" id="UP000324800">
    <property type="component" value="Unassembled WGS sequence"/>
</dbReference>
<comment type="caution">
    <text evidence="1">The sequence shown here is derived from an EMBL/GenBank/DDBJ whole genome shotgun (WGS) entry which is preliminary data.</text>
</comment>
<reference evidence="1 2" key="1">
    <citation type="submission" date="2019-03" db="EMBL/GenBank/DDBJ databases">
        <title>Single cell metagenomics reveals metabolic interactions within the superorganism composed of flagellate Streblomastix strix and complex community of Bacteroidetes bacteria on its surface.</title>
        <authorList>
            <person name="Treitli S.C."/>
            <person name="Kolisko M."/>
            <person name="Husnik F."/>
            <person name="Keeling P."/>
            <person name="Hampl V."/>
        </authorList>
    </citation>
    <scope>NUCLEOTIDE SEQUENCE [LARGE SCALE GENOMIC DNA]</scope>
    <source>
        <strain evidence="1">ST1C</strain>
    </source>
</reference>
<evidence type="ECO:0000313" key="1">
    <source>
        <dbReference type="EMBL" id="KAA6380791.1"/>
    </source>
</evidence>
<name>A0A5J4VE38_9EUKA</name>
<gene>
    <name evidence="1" type="ORF">EZS28_023683</name>
</gene>
<dbReference type="EMBL" id="SNRW01007712">
    <property type="protein sequence ID" value="KAA6380791.1"/>
    <property type="molecule type" value="Genomic_DNA"/>
</dbReference>